<protein>
    <submittedName>
        <fullName evidence="2">Uncharacterized protein</fullName>
    </submittedName>
</protein>
<proteinExistence type="predicted"/>
<accession>A0A4P7NC12</accession>
<feature type="region of interest" description="Disordered" evidence="1">
    <location>
        <begin position="54"/>
        <end position="78"/>
    </location>
</feature>
<feature type="compositionally biased region" description="Basic and acidic residues" evidence="1">
    <location>
        <begin position="59"/>
        <end position="78"/>
    </location>
</feature>
<dbReference type="EMBL" id="CP034206">
    <property type="protein sequence ID" value="QBZ59492.1"/>
    <property type="molecule type" value="Genomic_DNA"/>
</dbReference>
<evidence type="ECO:0000313" key="2">
    <source>
        <dbReference type="EMBL" id="QBZ59492.1"/>
    </source>
</evidence>
<gene>
    <name evidence="2" type="ORF">PoMZ_04453</name>
</gene>
<organism evidence="2 3">
    <name type="scientific">Pyricularia oryzae</name>
    <name type="common">Rice blast fungus</name>
    <name type="synonym">Magnaporthe oryzae</name>
    <dbReference type="NCBI Taxonomy" id="318829"/>
    <lineage>
        <taxon>Eukaryota</taxon>
        <taxon>Fungi</taxon>
        <taxon>Dikarya</taxon>
        <taxon>Ascomycota</taxon>
        <taxon>Pezizomycotina</taxon>
        <taxon>Sordariomycetes</taxon>
        <taxon>Sordariomycetidae</taxon>
        <taxon>Magnaporthales</taxon>
        <taxon>Pyriculariaceae</taxon>
        <taxon>Pyricularia</taxon>
    </lineage>
</organism>
<dbReference type="AlphaFoldDB" id="A0A4P7NC12"/>
<dbReference type="Proteomes" id="UP000294847">
    <property type="component" value="Chromosome 3"/>
</dbReference>
<evidence type="ECO:0000313" key="3">
    <source>
        <dbReference type="Proteomes" id="UP000294847"/>
    </source>
</evidence>
<reference evidence="2 3" key="1">
    <citation type="journal article" date="2019" name="Mol. Biol. Evol.">
        <title>Blast fungal genomes show frequent chromosomal changes, gene gains and losses, and effector gene turnover.</title>
        <authorList>
            <person name="Gomez Luciano L.B."/>
            <person name="Jason Tsai I."/>
            <person name="Chuma I."/>
            <person name="Tosa Y."/>
            <person name="Chen Y.H."/>
            <person name="Li J.Y."/>
            <person name="Li M.Y."/>
            <person name="Jade Lu M.Y."/>
            <person name="Nakayashiki H."/>
            <person name="Li W.H."/>
        </authorList>
    </citation>
    <scope>NUCLEOTIDE SEQUENCE [LARGE SCALE GENOMIC DNA]</scope>
    <source>
        <strain evidence="2">MZ5-1-6</strain>
    </source>
</reference>
<sequence length="78" mass="8881">MPGQNHLPDKVASRPRDWILLHGYRLSDTRMPRLILSSLTHTQRFLCRVGCMATPGRGPKTDEPAPPRELHKENLQQG</sequence>
<name>A0A4P7NC12_PYROR</name>
<evidence type="ECO:0000256" key="1">
    <source>
        <dbReference type="SAM" id="MobiDB-lite"/>
    </source>
</evidence>